<organism evidence="1 2">
    <name type="scientific">Thelephora ganbajun</name>
    <name type="common">Ganba fungus</name>
    <dbReference type="NCBI Taxonomy" id="370292"/>
    <lineage>
        <taxon>Eukaryota</taxon>
        <taxon>Fungi</taxon>
        <taxon>Dikarya</taxon>
        <taxon>Basidiomycota</taxon>
        <taxon>Agaricomycotina</taxon>
        <taxon>Agaricomycetes</taxon>
        <taxon>Thelephorales</taxon>
        <taxon>Thelephoraceae</taxon>
        <taxon>Thelephora</taxon>
    </lineage>
</organism>
<evidence type="ECO:0000313" key="2">
    <source>
        <dbReference type="Proteomes" id="UP000886501"/>
    </source>
</evidence>
<accession>A0ACB6Z3Q2</accession>
<reference evidence="1" key="1">
    <citation type="submission" date="2019-10" db="EMBL/GenBank/DDBJ databases">
        <authorList>
            <consortium name="DOE Joint Genome Institute"/>
            <person name="Kuo A."/>
            <person name="Miyauchi S."/>
            <person name="Kiss E."/>
            <person name="Drula E."/>
            <person name="Kohler A."/>
            <person name="Sanchez-Garcia M."/>
            <person name="Andreopoulos B."/>
            <person name="Barry K.W."/>
            <person name="Bonito G."/>
            <person name="Buee M."/>
            <person name="Carver A."/>
            <person name="Chen C."/>
            <person name="Cichocki N."/>
            <person name="Clum A."/>
            <person name="Culley D."/>
            <person name="Crous P.W."/>
            <person name="Fauchery L."/>
            <person name="Girlanda M."/>
            <person name="Hayes R."/>
            <person name="Keri Z."/>
            <person name="Labutti K."/>
            <person name="Lipzen A."/>
            <person name="Lombard V."/>
            <person name="Magnuson J."/>
            <person name="Maillard F."/>
            <person name="Morin E."/>
            <person name="Murat C."/>
            <person name="Nolan M."/>
            <person name="Ohm R."/>
            <person name="Pangilinan J."/>
            <person name="Pereira M."/>
            <person name="Perotto S."/>
            <person name="Peter M."/>
            <person name="Riley R."/>
            <person name="Sitrit Y."/>
            <person name="Stielow B."/>
            <person name="Szollosi G."/>
            <person name="Zifcakova L."/>
            <person name="Stursova M."/>
            <person name="Spatafora J.W."/>
            <person name="Tedersoo L."/>
            <person name="Vaario L.-M."/>
            <person name="Yamada A."/>
            <person name="Yan M."/>
            <person name="Wang P."/>
            <person name="Xu J."/>
            <person name="Bruns T."/>
            <person name="Baldrian P."/>
            <person name="Vilgalys R."/>
            <person name="Henrissat B."/>
            <person name="Grigoriev I.V."/>
            <person name="Hibbett D."/>
            <person name="Nagy L.G."/>
            <person name="Martin F.M."/>
        </authorList>
    </citation>
    <scope>NUCLEOTIDE SEQUENCE</scope>
    <source>
        <strain evidence="1">P2</strain>
    </source>
</reference>
<evidence type="ECO:0000313" key="1">
    <source>
        <dbReference type="EMBL" id="KAF9644149.1"/>
    </source>
</evidence>
<name>A0ACB6Z3Q2_THEGA</name>
<keyword evidence="2" id="KW-1185">Reference proteome</keyword>
<sequence length="119" mass="12627">MPGGVGGWVIDPPGEASGAYIGNLRRDLVQSPVFANIRKAINEQTVGAAAAGDLGAHFEAGVLHAWRPDDDVDGAFKVAKDNIPYWVHAVLVVLGWNEAMVILFDPLYFATLIIGLAST</sequence>
<protein>
    <submittedName>
        <fullName evidence="1">Uncharacterized protein</fullName>
    </submittedName>
</protein>
<dbReference type="Proteomes" id="UP000886501">
    <property type="component" value="Unassembled WGS sequence"/>
</dbReference>
<proteinExistence type="predicted"/>
<comment type="caution">
    <text evidence="1">The sequence shown here is derived from an EMBL/GenBank/DDBJ whole genome shotgun (WGS) entry which is preliminary data.</text>
</comment>
<dbReference type="EMBL" id="MU118156">
    <property type="protein sequence ID" value="KAF9644149.1"/>
    <property type="molecule type" value="Genomic_DNA"/>
</dbReference>
<reference evidence="1" key="2">
    <citation type="journal article" date="2020" name="Nat. Commun.">
        <title>Large-scale genome sequencing of mycorrhizal fungi provides insights into the early evolution of symbiotic traits.</title>
        <authorList>
            <person name="Miyauchi S."/>
            <person name="Kiss E."/>
            <person name="Kuo A."/>
            <person name="Drula E."/>
            <person name="Kohler A."/>
            <person name="Sanchez-Garcia M."/>
            <person name="Morin E."/>
            <person name="Andreopoulos B."/>
            <person name="Barry K.W."/>
            <person name="Bonito G."/>
            <person name="Buee M."/>
            <person name="Carver A."/>
            <person name="Chen C."/>
            <person name="Cichocki N."/>
            <person name="Clum A."/>
            <person name="Culley D."/>
            <person name="Crous P.W."/>
            <person name="Fauchery L."/>
            <person name="Girlanda M."/>
            <person name="Hayes R.D."/>
            <person name="Keri Z."/>
            <person name="LaButti K."/>
            <person name="Lipzen A."/>
            <person name="Lombard V."/>
            <person name="Magnuson J."/>
            <person name="Maillard F."/>
            <person name="Murat C."/>
            <person name="Nolan M."/>
            <person name="Ohm R.A."/>
            <person name="Pangilinan J."/>
            <person name="Pereira M.F."/>
            <person name="Perotto S."/>
            <person name="Peter M."/>
            <person name="Pfister S."/>
            <person name="Riley R."/>
            <person name="Sitrit Y."/>
            <person name="Stielow J.B."/>
            <person name="Szollosi G."/>
            <person name="Zifcakova L."/>
            <person name="Stursova M."/>
            <person name="Spatafora J.W."/>
            <person name="Tedersoo L."/>
            <person name="Vaario L.M."/>
            <person name="Yamada A."/>
            <person name="Yan M."/>
            <person name="Wang P."/>
            <person name="Xu J."/>
            <person name="Bruns T."/>
            <person name="Baldrian P."/>
            <person name="Vilgalys R."/>
            <person name="Dunand C."/>
            <person name="Henrissat B."/>
            <person name="Grigoriev I.V."/>
            <person name="Hibbett D."/>
            <person name="Nagy L.G."/>
            <person name="Martin F.M."/>
        </authorList>
    </citation>
    <scope>NUCLEOTIDE SEQUENCE</scope>
    <source>
        <strain evidence="1">P2</strain>
    </source>
</reference>
<gene>
    <name evidence="1" type="ORF">BDM02DRAFT_3131935</name>
</gene>